<dbReference type="eggNOG" id="ENOG502ZYG9">
    <property type="taxonomic scope" value="Bacteria"/>
</dbReference>
<organism evidence="1 2">
    <name type="scientific">Sulfitobacter donghicola DSW-25 = KCTC 12864 = JCM 14565</name>
    <dbReference type="NCBI Taxonomy" id="1300350"/>
    <lineage>
        <taxon>Bacteria</taxon>
        <taxon>Pseudomonadati</taxon>
        <taxon>Pseudomonadota</taxon>
        <taxon>Alphaproteobacteria</taxon>
        <taxon>Rhodobacterales</taxon>
        <taxon>Roseobacteraceae</taxon>
        <taxon>Sulfitobacter</taxon>
    </lineage>
</organism>
<name>A0A073IJH3_9RHOB</name>
<dbReference type="RefSeq" id="WP_025060440.1">
    <property type="nucleotide sequence ID" value="NZ_JAMC01000003.1"/>
</dbReference>
<protein>
    <submittedName>
        <fullName evidence="1">Uncharacterized protein</fullName>
    </submittedName>
</protein>
<dbReference type="AlphaFoldDB" id="A0A073IJH3"/>
<reference evidence="1 2" key="1">
    <citation type="submission" date="2014-01" db="EMBL/GenBank/DDBJ databases">
        <title>Sulfitobacter donghicola JCM 14565 Genome Sequencing.</title>
        <authorList>
            <person name="Lai Q."/>
            <person name="Hong Z."/>
        </authorList>
    </citation>
    <scope>NUCLEOTIDE SEQUENCE [LARGE SCALE GENOMIC DNA]</scope>
    <source>
        <strain evidence="1 2">JCM 14565</strain>
    </source>
</reference>
<keyword evidence="2" id="KW-1185">Reference proteome</keyword>
<dbReference type="STRING" id="1300350.Z948_3145"/>
<evidence type="ECO:0000313" key="2">
    <source>
        <dbReference type="Proteomes" id="UP000027734"/>
    </source>
</evidence>
<gene>
    <name evidence="1" type="ORF">DSW25_11295</name>
</gene>
<evidence type="ECO:0000313" key="1">
    <source>
        <dbReference type="EMBL" id="KEJ89666.1"/>
    </source>
</evidence>
<proteinExistence type="predicted"/>
<sequence>MSRKRTIALAGVILLGGLALIENSTRSIQVLPATVTKVTPEVPEAGPDLWTISFTLNTGEAHQLGPLNVRPVLQAGDSFCVRQHKRSWAAPKFQISADKTC</sequence>
<dbReference type="Proteomes" id="UP000027734">
    <property type="component" value="Unassembled WGS sequence"/>
</dbReference>
<dbReference type="EMBL" id="JAMC01000003">
    <property type="protein sequence ID" value="KEJ89666.1"/>
    <property type="molecule type" value="Genomic_DNA"/>
</dbReference>
<comment type="caution">
    <text evidence="1">The sequence shown here is derived from an EMBL/GenBank/DDBJ whole genome shotgun (WGS) entry which is preliminary data.</text>
</comment>
<accession>A0A073IJH3</accession>